<evidence type="ECO:0000313" key="2">
    <source>
        <dbReference type="Proteomes" id="UP001163105"/>
    </source>
</evidence>
<dbReference type="Proteomes" id="UP001163105">
    <property type="component" value="Unassembled WGS sequence"/>
</dbReference>
<organism evidence="1 2">
    <name type="scientific">Purpureocillium lavendulum</name>
    <dbReference type="NCBI Taxonomy" id="1247861"/>
    <lineage>
        <taxon>Eukaryota</taxon>
        <taxon>Fungi</taxon>
        <taxon>Dikarya</taxon>
        <taxon>Ascomycota</taxon>
        <taxon>Pezizomycotina</taxon>
        <taxon>Sordariomycetes</taxon>
        <taxon>Hypocreomycetidae</taxon>
        <taxon>Hypocreales</taxon>
        <taxon>Ophiocordycipitaceae</taxon>
        <taxon>Purpureocillium</taxon>
    </lineage>
</organism>
<name>A0AB34FWF3_9HYPO</name>
<accession>A0AB34FWF3</accession>
<dbReference type="EMBL" id="JAQHRD010000003">
    <property type="protein sequence ID" value="KAJ6443209.1"/>
    <property type="molecule type" value="Genomic_DNA"/>
</dbReference>
<keyword evidence="2" id="KW-1185">Reference proteome</keyword>
<comment type="caution">
    <text evidence="1">The sequence shown here is derived from an EMBL/GenBank/DDBJ whole genome shotgun (WGS) entry which is preliminary data.</text>
</comment>
<gene>
    <name evidence="1" type="ORF">O9K51_04388</name>
</gene>
<proteinExistence type="predicted"/>
<reference evidence="1" key="1">
    <citation type="submission" date="2023-01" db="EMBL/GenBank/DDBJ databases">
        <title>The growth and conidiation of Purpureocillium lavendulum are regulated by nitrogen source and histone H3K14 acetylation.</title>
        <authorList>
            <person name="Tang P."/>
            <person name="Han J."/>
            <person name="Zhang C."/>
            <person name="Tang P."/>
            <person name="Qi F."/>
            <person name="Zhang K."/>
            <person name="Liang L."/>
        </authorList>
    </citation>
    <scope>NUCLEOTIDE SEQUENCE</scope>
    <source>
        <strain evidence="1">YMF1.00683</strain>
    </source>
</reference>
<dbReference type="AlphaFoldDB" id="A0AB34FWF3"/>
<evidence type="ECO:0000313" key="1">
    <source>
        <dbReference type="EMBL" id="KAJ6443209.1"/>
    </source>
</evidence>
<sequence length="136" mass="15491">MAQTATARLKWVQPGLRAHLCGLYRAATVEDCGTELYCAFIDNPTQFGHDSRFRSTRKCRNAYEEKPKGAWIEGTNPDHCGQRGRIDLILHLCGTARYCELIDAGRNPDTFFRSSRECFGAFERRRADEDSGRRLS</sequence>
<protein>
    <submittedName>
        <fullName evidence="1">Uncharacterized protein</fullName>
    </submittedName>
</protein>